<dbReference type="PANTHER" id="PTHR30012:SF0">
    <property type="entry name" value="TYPE II SECRETION SYSTEM PROTEIN F-RELATED"/>
    <property type="match status" value="1"/>
</dbReference>
<dbReference type="InterPro" id="IPR018076">
    <property type="entry name" value="T2SS_GspF_dom"/>
</dbReference>
<feature type="domain" description="Type II secretion system protein GspF" evidence="11">
    <location>
        <begin position="57"/>
        <end position="180"/>
    </location>
</feature>
<evidence type="ECO:0000256" key="9">
    <source>
        <dbReference type="RuleBase" id="RU003923"/>
    </source>
</evidence>
<evidence type="ECO:0000259" key="11">
    <source>
        <dbReference type="Pfam" id="PF00482"/>
    </source>
</evidence>
<proteinExistence type="inferred from homology"/>
<feature type="transmembrane region" description="Helical" evidence="10">
    <location>
        <begin position="156"/>
        <end position="179"/>
    </location>
</feature>
<reference evidence="12 13" key="1">
    <citation type="journal article" date="2016" name="Nat. Commun.">
        <title>Thousands of microbial genomes shed light on interconnected biogeochemical processes in an aquifer system.</title>
        <authorList>
            <person name="Anantharaman K."/>
            <person name="Brown C.T."/>
            <person name="Hug L.A."/>
            <person name="Sharon I."/>
            <person name="Castelle C.J."/>
            <person name="Probst A.J."/>
            <person name="Thomas B.C."/>
            <person name="Singh A."/>
            <person name="Wilkins M.J."/>
            <person name="Karaoz U."/>
            <person name="Brodie E.L."/>
            <person name="Williams K.H."/>
            <person name="Hubbard S.S."/>
            <person name="Banfield J.F."/>
        </authorList>
    </citation>
    <scope>NUCLEOTIDE SEQUENCE [LARGE SCALE GENOMIC DNA]</scope>
</reference>
<feature type="domain" description="Type II secretion system protein GspF" evidence="11">
    <location>
        <begin position="261"/>
        <end position="384"/>
    </location>
</feature>
<organism evidence="12 13">
    <name type="scientific">Candidatus Adlerbacteria bacterium RIFCSPLOWO2_01_FULL_51_16</name>
    <dbReference type="NCBI Taxonomy" id="1797243"/>
    <lineage>
        <taxon>Bacteria</taxon>
        <taxon>Candidatus Adleribacteriota</taxon>
    </lineage>
</organism>
<comment type="caution">
    <text evidence="12">The sequence shown here is derived from an EMBL/GenBank/DDBJ whole genome shotgun (WGS) entry which is preliminary data.</text>
</comment>
<evidence type="ECO:0000256" key="5">
    <source>
        <dbReference type="ARBA" id="ARBA00022519"/>
    </source>
</evidence>
<dbReference type="InterPro" id="IPR001992">
    <property type="entry name" value="T2SS_GspF/T4SS_PilC_CS"/>
</dbReference>
<comment type="subcellular location">
    <subcellularLocation>
        <location evidence="1">Cell inner membrane</location>
        <topology evidence="1">Multi-pass membrane protein</topology>
    </subcellularLocation>
    <subcellularLocation>
        <location evidence="9">Cell membrane</location>
        <topology evidence="9">Multi-pass membrane protein</topology>
    </subcellularLocation>
</comment>
<sequence>MARMFPTFYGWFTPKKNFKSPHSAVLEQKKKAGPVSRGSSFSSISFVRFSVKEQTLFAKRLSFLIKAGVPVVECLHLIRKQTKSLSKKKVYDSIINDVSNGQFLATSLGKFRRLFGDFTINLIRIGESSGILSQNLNYLADELQKKYALQRKVKGALVYPIFITIATLGVTAMLTVFIFPKIMPIFASLNVELPLTTRILLAVSTYLQNWGILTAILFILFLVGVYVVRRMFTPVRFGFDYLLLRLPLAGAIAVSYNLANFTRTLGLMLRSGVHLTEALVITAETTPNLLYKAAYARMGHAVTKGEQISRTLEREPKLFPDMLTHMVAIGETTGNLSATLTYLAELYEAEVDEKTKNLSSSIEPILMIVMGILVGLIAVSVITPIYAITQSLSR</sequence>
<feature type="transmembrane region" description="Helical" evidence="10">
    <location>
        <begin position="199"/>
        <end position="227"/>
    </location>
</feature>
<name>A0A1F4XFN9_9BACT</name>
<dbReference type="FunFam" id="1.20.81.30:FF:000001">
    <property type="entry name" value="Type II secretion system protein F"/>
    <property type="match status" value="1"/>
</dbReference>
<keyword evidence="3 9" id="KW-0813">Transport</keyword>
<comment type="similarity">
    <text evidence="2 9">Belongs to the GSP F family.</text>
</comment>
<dbReference type="EMBL" id="MEWX01000021">
    <property type="protein sequence ID" value="OGC80481.1"/>
    <property type="molecule type" value="Genomic_DNA"/>
</dbReference>
<gene>
    <name evidence="12" type="ORF">A2943_02170</name>
</gene>
<dbReference type="GO" id="GO:0005886">
    <property type="term" value="C:plasma membrane"/>
    <property type="evidence" value="ECO:0007669"/>
    <property type="project" value="UniProtKB-SubCell"/>
</dbReference>
<evidence type="ECO:0000256" key="10">
    <source>
        <dbReference type="SAM" id="Phobius"/>
    </source>
</evidence>
<dbReference type="InterPro" id="IPR003004">
    <property type="entry name" value="GspF/PilC"/>
</dbReference>
<evidence type="ECO:0000256" key="2">
    <source>
        <dbReference type="ARBA" id="ARBA00005745"/>
    </source>
</evidence>
<keyword evidence="6 9" id="KW-0812">Transmembrane</keyword>
<evidence type="ECO:0000256" key="4">
    <source>
        <dbReference type="ARBA" id="ARBA00022475"/>
    </source>
</evidence>
<dbReference type="PANTHER" id="PTHR30012">
    <property type="entry name" value="GENERAL SECRETION PATHWAY PROTEIN"/>
    <property type="match status" value="1"/>
</dbReference>
<keyword evidence="8 10" id="KW-0472">Membrane</keyword>
<dbReference type="AlphaFoldDB" id="A0A1F4XFN9"/>
<protein>
    <recommendedName>
        <fullName evidence="11">Type II secretion system protein GspF domain-containing protein</fullName>
    </recommendedName>
</protein>
<evidence type="ECO:0000256" key="3">
    <source>
        <dbReference type="ARBA" id="ARBA00022448"/>
    </source>
</evidence>
<evidence type="ECO:0000256" key="8">
    <source>
        <dbReference type="ARBA" id="ARBA00023136"/>
    </source>
</evidence>
<dbReference type="STRING" id="1797243.A2943_02170"/>
<feature type="transmembrane region" description="Helical" evidence="10">
    <location>
        <begin position="239"/>
        <end position="259"/>
    </location>
</feature>
<dbReference type="PRINTS" id="PR00812">
    <property type="entry name" value="BCTERIALGSPF"/>
</dbReference>
<dbReference type="Pfam" id="PF00482">
    <property type="entry name" value="T2SSF"/>
    <property type="match status" value="2"/>
</dbReference>
<dbReference type="Gene3D" id="1.20.81.30">
    <property type="entry name" value="Type II secretion system (T2SS), domain F"/>
    <property type="match status" value="2"/>
</dbReference>
<keyword evidence="5" id="KW-0997">Cell inner membrane</keyword>
<evidence type="ECO:0000313" key="12">
    <source>
        <dbReference type="EMBL" id="OGC80481.1"/>
    </source>
</evidence>
<dbReference type="InterPro" id="IPR042094">
    <property type="entry name" value="T2SS_GspF_sf"/>
</dbReference>
<accession>A0A1F4XFN9</accession>
<evidence type="ECO:0000313" key="13">
    <source>
        <dbReference type="Proteomes" id="UP000176185"/>
    </source>
</evidence>
<dbReference type="PROSITE" id="PS00874">
    <property type="entry name" value="T2SP_F"/>
    <property type="match status" value="1"/>
</dbReference>
<dbReference type="GO" id="GO:0009306">
    <property type="term" value="P:protein secretion"/>
    <property type="evidence" value="ECO:0007669"/>
    <property type="project" value="InterPro"/>
</dbReference>
<keyword evidence="7 10" id="KW-1133">Transmembrane helix</keyword>
<evidence type="ECO:0000256" key="1">
    <source>
        <dbReference type="ARBA" id="ARBA00004429"/>
    </source>
</evidence>
<evidence type="ECO:0000256" key="7">
    <source>
        <dbReference type="ARBA" id="ARBA00022989"/>
    </source>
</evidence>
<keyword evidence="4" id="KW-1003">Cell membrane</keyword>
<dbReference type="Proteomes" id="UP000176185">
    <property type="component" value="Unassembled WGS sequence"/>
</dbReference>
<evidence type="ECO:0000256" key="6">
    <source>
        <dbReference type="ARBA" id="ARBA00022692"/>
    </source>
</evidence>
<feature type="transmembrane region" description="Helical" evidence="10">
    <location>
        <begin position="365"/>
        <end position="388"/>
    </location>
</feature>